<dbReference type="Gene3D" id="3.40.50.720">
    <property type="entry name" value="NAD(P)-binding Rossmann-like Domain"/>
    <property type="match status" value="1"/>
</dbReference>
<protein>
    <submittedName>
        <fullName evidence="10">Alcohol dehydrogenase</fullName>
    </submittedName>
</protein>
<evidence type="ECO:0000256" key="7">
    <source>
        <dbReference type="SAM" id="Phobius"/>
    </source>
</evidence>
<dbReference type="OrthoDB" id="9770544at2"/>
<dbReference type="AlphaFoldDB" id="A0A0A1YDG7"/>
<dbReference type="GO" id="GO:0046294">
    <property type="term" value="P:formaldehyde catabolic process"/>
    <property type="evidence" value="ECO:0007669"/>
    <property type="project" value="TreeGrafter"/>
</dbReference>
<dbReference type="InterPro" id="IPR011032">
    <property type="entry name" value="GroES-like_sf"/>
</dbReference>
<evidence type="ECO:0000256" key="3">
    <source>
        <dbReference type="ARBA" id="ARBA00022833"/>
    </source>
</evidence>
<reference evidence="10 11" key="1">
    <citation type="journal article" date="2014" name="Genome Announc.">
        <title>Draft Genome Sequence of Petroleum Oil-Degrading Marine Bacterium Pseudomonas taeanensis Strain MS-3, Isolated from a Crude Oil-Contaminated Seashore.</title>
        <authorList>
            <person name="Lee S.Y."/>
            <person name="Kim S.H."/>
            <person name="Lee D.G."/>
            <person name="Shin S."/>
            <person name="Yun S.H."/>
            <person name="Choi C.W."/>
            <person name="Chung Y.H."/>
            <person name="Choi J.S."/>
            <person name="Kahng H.Y."/>
            <person name="Kim S.I."/>
        </authorList>
    </citation>
    <scope>NUCLEOTIDE SEQUENCE [LARGE SCALE GENOMIC DNA]</scope>
    <source>
        <strain evidence="10 11">MS-3</strain>
    </source>
</reference>
<dbReference type="SUPFAM" id="SSF51735">
    <property type="entry name" value="NAD(P)-binding Rossmann-fold domains"/>
    <property type="match status" value="1"/>
</dbReference>
<keyword evidence="7" id="KW-0472">Membrane</keyword>
<feature type="domain" description="Alcohol dehydrogenase-like N-terminal" evidence="9">
    <location>
        <begin position="27"/>
        <end position="156"/>
    </location>
</feature>
<gene>
    <name evidence="10" type="ORF">TMS3_0124750</name>
</gene>
<dbReference type="PROSITE" id="PS00059">
    <property type="entry name" value="ADH_ZINC"/>
    <property type="match status" value="1"/>
</dbReference>
<dbReference type="GO" id="GO:0051903">
    <property type="term" value="F:S-(hydroxymethyl)glutathione dehydrogenase [NAD(P)+] activity"/>
    <property type="evidence" value="ECO:0007669"/>
    <property type="project" value="TreeGrafter"/>
</dbReference>
<evidence type="ECO:0000313" key="10">
    <source>
        <dbReference type="EMBL" id="KFX67390.1"/>
    </source>
</evidence>
<name>A0A0A1YDG7_9PSED</name>
<accession>A0A0A1YDG7</accession>
<dbReference type="RefSeq" id="WP_025167850.1">
    <property type="nucleotide sequence ID" value="NZ_AWSQ01000012.1"/>
</dbReference>
<dbReference type="GO" id="GO:0008270">
    <property type="term" value="F:zinc ion binding"/>
    <property type="evidence" value="ECO:0007669"/>
    <property type="project" value="InterPro"/>
</dbReference>
<keyword evidence="3 6" id="KW-0862">Zinc</keyword>
<dbReference type="GO" id="GO:0005829">
    <property type="term" value="C:cytosol"/>
    <property type="evidence" value="ECO:0007669"/>
    <property type="project" value="TreeGrafter"/>
</dbReference>
<evidence type="ECO:0000256" key="1">
    <source>
        <dbReference type="ARBA" id="ARBA00001947"/>
    </source>
</evidence>
<evidence type="ECO:0000313" key="11">
    <source>
        <dbReference type="Proteomes" id="UP000030063"/>
    </source>
</evidence>
<evidence type="ECO:0000259" key="8">
    <source>
        <dbReference type="Pfam" id="PF00107"/>
    </source>
</evidence>
<dbReference type="PANTHER" id="PTHR43880">
    <property type="entry name" value="ALCOHOL DEHYDROGENASE"/>
    <property type="match status" value="1"/>
</dbReference>
<comment type="cofactor">
    <cofactor evidence="1 6">
        <name>Zn(2+)</name>
        <dbReference type="ChEBI" id="CHEBI:29105"/>
    </cofactor>
</comment>
<keyword evidence="7" id="KW-1133">Transmembrane helix</keyword>
<evidence type="ECO:0000256" key="2">
    <source>
        <dbReference type="ARBA" id="ARBA00022723"/>
    </source>
</evidence>
<evidence type="ECO:0000259" key="9">
    <source>
        <dbReference type="Pfam" id="PF08240"/>
    </source>
</evidence>
<evidence type="ECO:0000256" key="4">
    <source>
        <dbReference type="ARBA" id="ARBA00023002"/>
    </source>
</evidence>
<dbReference type="STRING" id="1395571.TMS3_0124750"/>
<organism evidence="10 11">
    <name type="scientific">Pseudomonas taeanensis MS-3</name>
    <dbReference type="NCBI Taxonomy" id="1395571"/>
    <lineage>
        <taxon>Bacteria</taxon>
        <taxon>Pseudomonadati</taxon>
        <taxon>Pseudomonadota</taxon>
        <taxon>Gammaproteobacteria</taxon>
        <taxon>Pseudomonadales</taxon>
        <taxon>Pseudomonadaceae</taxon>
        <taxon>Pseudomonas</taxon>
    </lineage>
</organism>
<keyword evidence="11" id="KW-1185">Reference proteome</keyword>
<dbReference type="SUPFAM" id="SSF50129">
    <property type="entry name" value="GroES-like"/>
    <property type="match status" value="1"/>
</dbReference>
<dbReference type="FunFam" id="3.40.50.720:FF:000003">
    <property type="entry name" value="S-(hydroxymethyl)glutathione dehydrogenase"/>
    <property type="match status" value="1"/>
</dbReference>
<dbReference type="CDD" id="cd08278">
    <property type="entry name" value="benzyl_alcohol_DH"/>
    <property type="match status" value="1"/>
</dbReference>
<comment type="similarity">
    <text evidence="6">Belongs to the zinc-containing alcohol dehydrogenase family.</text>
</comment>
<dbReference type="Proteomes" id="UP000030063">
    <property type="component" value="Unassembled WGS sequence"/>
</dbReference>
<keyword evidence="2 6" id="KW-0479">Metal-binding</keyword>
<dbReference type="InterPro" id="IPR013149">
    <property type="entry name" value="ADH-like_C"/>
</dbReference>
<keyword evidence="7" id="KW-0812">Transmembrane</keyword>
<sequence length="368" mass="38758">MEIKAAVVRQKNGPFILEDVILNEPTEDQILVRLVATGLCHTDLVCRDQHYPVPLPMVFGHEGAGVVEKVGAAVKKVQPGDHVVLTFYTCGRCEACLSGDPTSCANSFVPNFMGRSVTGECTIHGHDGSEVGASFFGQSSFATYALAYERNTVKVTKDVPLELLGPLGCGIQTGAGSVLNALNPSAGSSIAIFGAGAVGLSAVMAAVVAGCTTIIVVDVKENRLKLADELGATHVINAASSDPVEKIKEICAGGVPYVLETSGLPSVLEQAILSSAIGGEIGIVGAPPMGATVPVDINFLLFNRKLRGIVEGQSISDIFIPRLVELYRQGKFPFDKLVKFYSFDQINQAAEDSEKGITLKPVLRISSN</sequence>
<dbReference type="InterPro" id="IPR036291">
    <property type="entry name" value="NAD(P)-bd_dom_sf"/>
</dbReference>
<evidence type="ECO:0000256" key="6">
    <source>
        <dbReference type="RuleBase" id="RU361277"/>
    </source>
</evidence>
<dbReference type="eggNOG" id="COG1062">
    <property type="taxonomic scope" value="Bacteria"/>
</dbReference>
<proteinExistence type="inferred from homology"/>
<keyword evidence="5" id="KW-0520">NAD</keyword>
<dbReference type="Pfam" id="PF00107">
    <property type="entry name" value="ADH_zinc_N"/>
    <property type="match status" value="1"/>
</dbReference>
<dbReference type="InterPro" id="IPR002328">
    <property type="entry name" value="ADH_Zn_CS"/>
</dbReference>
<dbReference type="PANTHER" id="PTHR43880:SF12">
    <property type="entry name" value="ALCOHOL DEHYDROGENASE CLASS-3"/>
    <property type="match status" value="1"/>
</dbReference>
<dbReference type="Pfam" id="PF08240">
    <property type="entry name" value="ADH_N"/>
    <property type="match status" value="1"/>
</dbReference>
<dbReference type="InterPro" id="IPR013154">
    <property type="entry name" value="ADH-like_N"/>
</dbReference>
<dbReference type="Gene3D" id="3.90.180.10">
    <property type="entry name" value="Medium-chain alcohol dehydrogenases, catalytic domain"/>
    <property type="match status" value="1"/>
</dbReference>
<dbReference type="EMBL" id="AWSQ01000012">
    <property type="protein sequence ID" value="KFX67390.1"/>
    <property type="molecule type" value="Genomic_DNA"/>
</dbReference>
<feature type="transmembrane region" description="Helical" evidence="7">
    <location>
        <begin position="190"/>
        <end position="217"/>
    </location>
</feature>
<comment type="caution">
    <text evidence="10">The sequence shown here is derived from an EMBL/GenBank/DDBJ whole genome shotgun (WGS) entry which is preliminary data.</text>
</comment>
<evidence type="ECO:0000256" key="5">
    <source>
        <dbReference type="ARBA" id="ARBA00023027"/>
    </source>
</evidence>
<keyword evidence="4" id="KW-0560">Oxidoreductase</keyword>
<feature type="domain" description="Alcohol dehydrogenase-like C-terminal" evidence="8">
    <location>
        <begin position="197"/>
        <end position="313"/>
    </location>
</feature>